<dbReference type="InterPro" id="IPR036249">
    <property type="entry name" value="Thioredoxin-like_sf"/>
</dbReference>
<reference evidence="2 3" key="1">
    <citation type="submission" date="2024-05" db="EMBL/GenBank/DDBJ databases">
        <title>Genome sequence of Ponticoccus litoralis KCCM 90028.</title>
        <authorList>
            <person name="Kim J.M."/>
            <person name="Lee J.K."/>
            <person name="Choi B.J."/>
            <person name="Bayburt H."/>
            <person name="Baek J.H."/>
            <person name="Jeon C.O."/>
        </authorList>
    </citation>
    <scope>NUCLEOTIDE SEQUENCE [LARGE SCALE GENOMIC DNA]</scope>
    <source>
        <strain evidence="2 3">KCCM 90028</strain>
    </source>
</reference>
<comment type="caution">
    <text evidence="2">The sequence shown here is derived from an EMBL/GenBank/DDBJ whole genome shotgun (WGS) entry which is preliminary data.</text>
</comment>
<dbReference type="Proteomes" id="UP001428774">
    <property type="component" value="Unassembled WGS sequence"/>
</dbReference>
<sequence length="213" mass="23320">MTQLDIFSDPICPWCYIGKANLDRALLDHPDHPFRIRWLPFMLNPAMPAGGMDRRQYLEEKFGGQDGAVKAYTPVLEHAEKAGVEINLDRIKVTPNTVNAHRLIHWAEIEGVQTAVVSALFRAYFVEGRDIGDVETLADLADGAGLDASLVLRLLSTDQDRQEIVERDAAARGMGVTSVPTFVVGKRHAVPGAQPPELWAQVIAEIAAATRAG</sequence>
<gene>
    <name evidence="2" type="ORF">ABFB10_19315</name>
</gene>
<dbReference type="AlphaFoldDB" id="A0AAW9SMS4"/>
<organism evidence="2 3">
    <name type="scientific">Ponticoccus litoralis</name>
    <dbReference type="NCBI Taxonomy" id="422297"/>
    <lineage>
        <taxon>Bacteria</taxon>
        <taxon>Pseudomonadati</taxon>
        <taxon>Pseudomonadota</taxon>
        <taxon>Alphaproteobacteria</taxon>
        <taxon>Rhodobacterales</taxon>
        <taxon>Roseobacteraceae</taxon>
        <taxon>Ponticoccus</taxon>
    </lineage>
</organism>
<name>A0AAW9SMS4_9RHOB</name>
<evidence type="ECO:0000313" key="3">
    <source>
        <dbReference type="Proteomes" id="UP001428774"/>
    </source>
</evidence>
<dbReference type="Pfam" id="PF01323">
    <property type="entry name" value="DSBA"/>
    <property type="match status" value="1"/>
</dbReference>
<evidence type="ECO:0000313" key="2">
    <source>
        <dbReference type="EMBL" id="MEN9062810.1"/>
    </source>
</evidence>
<proteinExistence type="predicted"/>
<dbReference type="InterPro" id="IPR001853">
    <property type="entry name" value="DSBA-like_thioredoxin_dom"/>
</dbReference>
<dbReference type="Gene3D" id="3.40.30.10">
    <property type="entry name" value="Glutaredoxin"/>
    <property type="match status" value="1"/>
</dbReference>
<dbReference type="RefSeq" id="WP_347167734.1">
    <property type="nucleotide sequence ID" value="NZ_JBDNCH010000002.1"/>
</dbReference>
<dbReference type="SUPFAM" id="SSF52833">
    <property type="entry name" value="Thioredoxin-like"/>
    <property type="match status" value="1"/>
</dbReference>
<protein>
    <submittedName>
        <fullName evidence="2">DsbA family oxidoreductase</fullName>
    </submittedName>
</protein>
<accession>A0AAW9SMS4</accession>
<keyword evidence="3" id="KW-1185">Reference proteome</keyword>
<dbReference type="PANTHER" id="PTHR13887">
    <property type="entry name" value="GLUTATHIONE S-TRANSFERASE KAPPA"/>
    <property type="match status" value="1"/>
</dbReference>
<evidence type="ECO:0000259" key="1">
    <source>
        <dbReference type="Pfam" id="PF01323"/>
    </source>
</evidence>
<dbReference type="CDD" id="cd03024">
    <property type="entry name" value="DsbA_FrnE"/>
    <property type="match status" value="1"/>
</dbReference>
<dbReference type="EMBL" id="JBDNCH010000002">
    <property type="protein sequence ID" value="MEN9062810.1"/>
    <property type="molecule type" value="Genomic_DNA"/>
</dbReference>
<dbReference type="PANTHER" id="PTHR13887:SF41">
    <property type="entry name" value="THIOREDOXIN SUPERFAMILY PROTEIN"/>
    <property type="match status" value="1"/>
</dbReference>
<feature type="domain" description="DSBA-like thioredoxin" evidence="1">
    <location>
        <begin position="3"/>
        <end position="203"/>
    </location>
</feature>
<dbReference type="GO" id="GO:0016491">
    <property type="term" value="F:oxidoreductase activity"/>
    <property type="evidence" value="ECO:0007669"/>
    <property type="project" value="InterPro"/>
</dbReference>